<organism evidence="5 6">
    <name type="scientific">Synechococcus sp. (strain ATCC 27144 / PCC 6301 / SAUG 1402/1)</name>
    <name type="common">Anacystis nidulans</name>
    <dbReference type="NCBI Taxonomy" id="269084"/>
    <lineage>
        <taxon>Bacteria</taxon>
        <taxon>Bacillati</taxon>
        <taxon>Cyanobacteriota</taxon>
        <taxon>Cyanophyceae</taxon>
        <taxon>Synechococcales</taxon>
        <taxon>Synechococcaceae</taxon>
        <taxon>Synechococcus</taxon>
    </lineage>
</organism>
<evidence type="ECO:0000256" key="2">
    <source>
        <dbReference type="ARBA" id="ARBA00017228"/>
    </source>
</evidence>
<dbReference type="InterPro" id="IPR023404">
    <property type="entry name" value="rSAM_horseshoe"/>
</dbReference>
<keyword evidence="3" id="KW-0004">4Fe-4S</keyword>
<keyword evidence="3" id="KW-0949">S-adenosyl-L-methionine</keyword>
<keyword evidence="3" id="KW-0411">Iron-sulfur</keyword>
<evidence type="ECO:0000256" key="1">
    <source>
        <dbReference type="ARBA" id="ARBA00006100"/>
    </source>
</evidence>
<proteinExistence type="inferred from homology"/>
<dbReference type="EMBL" id="AP008231">
    <property type="protein sequence ID" value="BAD79913.1"/>
    <property type="molecule type" value="Genomic_DNA"/>
</dbReference>
<evidence type="ECO:0000256" key="3">
    <source>
        <dbReference type="RuleBase" id="RU364116"/>
    </source>
</evidence>
<sequence>MINLPIAAYLHIPFCRRRCFYCDFPISVVGDRLRGDQSGMIRQYVDAICQEIAATPVLGPALQTVFFGGGTPSLLSPNQLDRILQTLDRRFGIAATAEISIEMDPASFDRSQAIATRQLGFNRVSIGAQAFQDGLLERCGRTHRRADIDRAVADLRAAGFENLSLDLISGLPEQTLADWQASLEAAIALEPTHLSAYDLVLEPETVFGKRYQPGDRPLPADEQTAVMYRLAHRTLEAAGFEHYEISNYARSGFQCRHNRVYWQDQSFYGFGVGATSALQGQRFGRPRRRADYFIWLETPGAIAAACAPVTSDPADALAETLMLGLRLAEGLDWTALEQPFGAEILRSLQPVIQRYQQAGWLQWQGDRLSLTQPEGMLFSNQVLASLFERLEAIATV</sequence>
<evidence type="ECO:0000313" key="6">
    <source>
        <dbReference type="Proteomes" id="UP000001175"/>
    </source>
</evidence>
<dbReference type="Pfam" id="PF06969">
    <property type="entry name" value="HemN_C"/>
    <property type="match status" value="1"/>
</dbReference>
<dbReference type="NCBIfam" id="TIGR00539">
    <property type="entry name" value="hemN_rel"/>
    <property type="match status" value="1"/>
</dbReference>
<dbReference type="GeneID" id="72431271"/>
<comment type="subcellular location">
    <subcellularLocation>
        <location evidence="3">Cytoplasm</location>
    </subcellularLocation>
</comment>
<dbReference type="GO" id="GO:0046872">
    <property type="term" value="F:metal ion binding"/>
    <property type="evidence" value="ECO:0007669"/>
    <property type="project" value="UniProtKB-UniRule"/>
</dbReference>
<dbReference type="SUPFAM" id="SSF102114">
    <property type="entry name" value="Radical SAM enzymes"/>
    <property type="match status" value="1"/>
</dbReference>
<dbReference type="InterPro" id="IPR006638">
    <property type="entry name" value="Elp3/MiaA/NifB-like_rSAM"/>
</dbReference>
<dbReference type="RefSeq" id="WP_011244033.1">
    <property type="nucleotide sequence ID" value="NC_006576.1"/>
</dbReference>
<dbReference type="InterPro" id="IPR007197">
    <property type="entry name" value="rSAM"/>
</dbReference>
<dbReference type="GO" id="GO:0051539">
    <property type="term" value="F:4 iron, 4 sulfur cluster binding"/>
    <property type="evidence" value="ECO:0007669"/>
    <property type="project" value="UniProtKB-UniRule"/>
</dbReference>
<dbReference type="SFLD" id="SFLDS00029">
    <property type="entry name" value="Radical_SAM"/>
    <property type="match status" value="2"/>
</dbReference>
<keyword evidence="3" id="KW-0479">Metal-binding</keyword>
<comment type="similarity">
    <text evidence="1">Belongs to the anaerobic coproporphyrinogen-III oxidase family. HemW subfamily.</text>
</comment>
<evidence type="ECO:0000313" key="5">
    <source>
        <dbReference type="EMBL" id="BAD79913.1"/>
    </source>
</evidence>
<dbReference type="GO" id="GO:0004109">
    <property type="term" value="F:coproporphyrinogen oxidase activity"/>
    <property type="evidence" value="ECO:0007669"/>
    <property type="project" value="InterPro"/>
</dbReference>
<keyword evidence="3" id="KW-0963">Cytoplasm</keyword>
<keyword evidence="3" id="KW-0143">Chaperone</keyword>
<dbReference type="AlphaFoldDB" id="A0A0H3K741"/>
<dbReference type="GO" id="GO:0005737">
    <property type="term" value="C:cytoplasm"/>
    <property type="evidence" value="ECO:0007669"/>
    <property type="project" value="UniProtKB-SubCell"/>
</dbReference>
<dbReference type="KEGG" id="syc:syc1723_d"/>
<dbReference type="GO" id="GO:0006779">
    <property type="term" value="P:porphyrin-containing compound biosynthetic process"/>
    <property type="evidence" value="ECO:0007669"/>
    <property type="project" value="InterPro"/>
</dbReference>
<evidence type="ECO:0000259" key="4">
    <source>
        <dbReference type="PROSITE" id="PS51918"/>
    </source>
</evidence>
<dbReference type="SFLD" id="SFLDG01082">
    <property type="entry name" value="B12-binding_domain_containing"/>
    <property type="match status" value="1"/>
</dbReference>
<dbReference type="SFLD" id="SFLDF00562">
    <property type="entry name" value="HemN-like__clustered_with_heat"/>
    <property type="match status" value="1"/>
</dbReference>
<dbReference type="eggNOG" id="COG0635">
    <property type="taxonomic scope" value="Bacteria"/>
</dbReference>
<dbReference type="InterPro" id="IPR034505">
    <property type="entry name" value="Coproporphyrinogen-III_oxidase"/>
</dbReference>
<name>A0A0H3K741_SYNP6</name>
<dbReference type="Proteomes" id="UP000001175">
    <property type="component" value="Chromosome"/>
</dbReference>
<comment type="function">
    <text evidence="3">Probably acts as a heme chaperone, transferring heme to an unknown acceptor. Binds one molecule of heme per monomer, possibly covalently. Binds 1 [4Fe-4S] cluster. The cluster is coordinated with 3 cysteines and an exchangeable S-adenosyl-L-methionine.</text>
</comment>
<dbReference type="Pfam" id="PF04055">
    <property type="entry name" value="Radical_SAM"/>
    <property type="match status" value="1"/>
</dbReference>
<dbReference type="InterPro" id="IPR004559">
    <property type="entry name" value="HemW-like"/>
</dbReference>
<dbReference type="InterPro" id="IPR058240">
    <property type="entry name" value="rSAM_sf"/>
</dbReference>
<dbReference type="PANTHER" id="PTHR13932">
    <property type="entry name" value="COPROPORPHYRINIGEN III OXIDASE"/>
    <property type="match status" value="1"/>
</dbReference>
<protein>
    <recommendedName>
        <fullName evidence="2 3">Heme chaperone HemW</fullName>
    </recommendedName>
</protein>
<dbReference type="SMART" id="SM00729">
    <property type="entry name" value="Elp3"/>
    <property type="match status" value="1"/>
</dbReference>
<dbReference type="PROSITE" id="PS51918">
    <property type="entry name" value="RADICAL_SAM"/>
    <property type="match status" value="1"/>
</dbReference>
<dbReference type="SFLD" id="SFLDG01065">
    <property type="entry name" value="anaerobic_coproporphyrinogen-I"/>
    <property type="match status" value="2"/>
</dbReference>
<feature type="domain" description="Radical SAM core" evidence="4">
    <location>
        <begin position="1"/>
        <end position="241"/>
    </location>
</feature>
<keyword evidence="3" id="KW-0349">Heme</keyword>
<reference evidence="5 6" key="1">
    <citation type="journal article" date="2007" name="Photosyn. Res.">
        <title>Complete nucleotide sequence of the freshwater unicellular cyanobacterium Synechococcus elongatus PCC 6301 chromosome: gene content and organization.</title>
        <authorList>
            <person name="Sugita C."/>
            <person name="Ogata K."/>
            <person name="Shikata M."/>
            <person name="Jikuya H."/>
            <person name="Takano J."/>
            <person name="Furumichi M."/>
            <person name="Kanehisa M."/>
            <person name="Omata T."/>
            <person name="Sugiura M."/>
            <person name="Sugita M."/>
        </authorList>
    </citation>
    <scope>NUCLEOTIDE SEQUENCE [LARGE SCALE GENOMIC DNA]</scope>
    <source>
        <strain evidence="6">ATCC 27144 / PCC 6301 / SAUG 1402/1</strain>
    </source>
</reference>
<accession>A0A0H3K741</accession>
<keyword evidence="3" id="KW-0408">Iron</keyword>
<dbReference type="InterPro" id="IPR010723">
    <property type="entry name" value="HemN_C"/>
</dbReference>
<gene>
    <name evidence="5" type="primary">hemN</name>
    <name evidence="5" type="ordered locus">syc1723_d</name>
</gene>
<dbReference type="SFLD" id="SFLDF00288">
    <property type="entry name" value="HemN-like__clustered_with_nucl"/>
    <property type="match status" value="1"/>
</dbReference>
<dbReference type="Gene3D" id="3.80.30.20">
    <property type="entry name" value="tm_1862 like domain"/>
    <property type="match status" value="1"/>
</dbReference>
<dbReference type="PANTHER" id="PTHR13932:SF5">
    <property type="entry name" value="RADICAL S-ADENOSYL METHIONINE DOMAIN-CONTAINING PROTEIN 1, MITOCHONDRIAL"/>
    <property type="match status" value="1"/>
</dbReference>